<dbReference type="InterPro" id="IPR009012">
    <property type="entry name" value="GrpE_head"/>
</dbReference>
<gene>
    <name evidence="3" type="ORF">PGB27_23200</name>
</gene>
<dbReference type="Gene3D" id="2.30.22.10">
    <property type="entry name" value="Head domain of nucleotide exchange factor GrpE"/>
    <property type="match status" value="1"/>
</dbReference>
<comment type="caution">
    <text evidence="3">The sequence shown here is derived from an EMBL/GenBank/DDBJ whole genome shotgun (WGS) entry which is preliminary data.</text>
</comment>
<dbReference type="EMBL" id="JAQZAO010000011">
    <property type="protein sequence ID" value="MDD7968261.1"/>
    <property type="molecule type" value="Genomic_DNA"/>
</dbReference>
<evidence type="ECO:0000256" key="2">
    <source>
        <dbReference type="SAM" id="MobiDB-lite"/>
    </source>
</evidence>
<proteinExistence type="predicted"/>
<evidence type="ECO:0000313" key="3">
    <source>
        <dbReference type="EMBL" id="MDD7968261.1"/>
    </source>
</evidence>
<keyword evidence="4" id="KW-1185">Reference proteome</keyword>
<name>A0ABT5SZG8_9PSEU</name>
<feature type="region of interest" description="Disordered" evidence="2">
    <location>
        <begin position="1"/>
        <end position="25"/>
    </location>
</feature>
<dbReference type="Proteomes" id="UP001300763">
    <property type="component" value="Unassembled WGS sequence"/>
</dbReference>
<dbReference type="RefSeq" id="WP_274202789.1">
    <property type="nucleotide sequence ID" value="NZ_JAQZAO010000011.1"/>
</dbReference>
<evidence type="ECO:0000313" key="4">
    <source>
        <dbReference type="Proteomes" id="UP001300763"/>
    </source>
</evidence>
<evidence type="ECO:0008006" key="5">
    <source>
        <dbReference type="Google" id="ProtNLM"/>
    </source>
</evidence>
<protein>
    <recommendedName>
        <fullName evidence="5">HSP-70 cofactor</fullName>
    </recommendedName>
</protein>
<accession>A0ABT5SZG8</accession>
<sequence length="197" mass="21085">MGHEHATAGADGTVGTEPAPAPGPDALLQRVLDETAALRTQLADLDRRLQAEQARAEAREQVIAHQRDELDALRDERRGRHLRPLVVGLAKLRSELLAEDTDTAVHYADTVATLLEGCGCEPVAVAVGDVFDPAAQRVRRAVACGPDQHGRVLEVTAEGWLERDGGRVLAPAAVVVGRHTPADQDEETGHPEEAHHA</sequence>
<keyword evidence="1" id="KW-0175">Coiled coil</keyword>
<feature type="coiled-coil region" evidence="1">
    <location>
        <begin position="28"/>
        <end position="76"/>
    </location>
</feature>
<evidence type="ECO:0000256" key="1">
    <source>
        <dbReference type="SAM" id="Coils"/>
    </source>
</evidence>
<organism evidence="3 4">
    <name type="scientific">Actinomycetospora lemnae</name>
    <dbReference type="NCBI Taxonomy" id="3019891"/>
    <lineage>
        <taxon>Bacteria</taxon>
        <taxon>Bacillati</taxon>
        <taxon>Actinomycetota</taxon>
        <taxon>Actinomycetes</taxon>
        <taxon>Pseudonocardiales</taxon>
        <taxon>Pseudonocardiaceae</taxon>
        <taxon>Actinomycetospora</taxon>
    </lineage>
</organism>
<reference evidence="3 4" key="1">
    <citation type="submission" date="2023-02" db="EMBL/GenBank/DDBJ databases">
        <title>Genome sequencing required for Actinomycetospora new species description.</title>
        <authorList>
            <person name="Saimee Y."/>
            <person name="Duangmal K."/>
        </authorList>
    </citation>
    <scope>NUCLEOTIDE SEQUENCE [LARGE SCALE GENOMIC DNA]</scope>
    <source>
        <strain evidence="3 4">DW7H6</strain>
    </source>
</reference>